<reference evidence="2" key="1">
    <citation type="journal article" date="2013" name="Nature">
        <title>Draft genome of the wheat A-genome progenitor Triticum urartu.</title>
        <authorList>
            <person name="Ling H.Q."/>
            <person name="Zhao S."/>
            <person name="Liu D."/>
            <person name="Wang J."/>
            <person name="Sun H."/>
            <person name="Zhang C."/>
            <person name="Fan H."/>
            <person name="Li D."/>
            <person name="Dong L."/>
            <person name="Tao Y."/>
            <person name="Gao C."/>
            <person name="Wu H."/>
            <person name="Li Y."/>
            <person name="Cui Y."/>
            <person name="Guo X."/>
            <person name="Zheng S."/>
            <person name="Wang B."/>
            <person name="Yu K."/>
            <person name="Liang Q."/>
            <person name="Yang W."/>
            <person name="Lou X."/>
            <person name="Chen J."/>
            <person name="Feng M."/>
            <person name="Jian J."/>
            <person name="Zhang X."/>
            <person name="Luo G."/>
            <person name="Jiang Y."/>
            <person name="Liu J."/>
            <person name="Wang Z."/>
            <person name="Sha Y."/>
            <person name="Zhang B."/>
            <person name="Wu H."/>
            <person name="Tang D."/>
            <person name="Shen Q."/>
            <person name="Xue P."/>
            <person name="Zou S."/>
            <person name="Wang X."/>
            <person name="Liu X."/>
            <person name="Wang F."/>
            <person name="Yang Y."/>
            <person name="An X."/>
            <person name="Dong Z."/>
            <person name="Zhang K."/>
            <person name="Zhang X."/>
            <person name="Luo M.C."/>
            <person name="Dvorak J."/>
            <person name="Tong Y."/>
            <person name="Wang J."/>
            <person name="Yang H."/>
            <person name="Li Z."/>
            <person name="Wang D."/>
            <person name="Zhang A."/>
            <person name="Wang J."/>
        </authorList>
    </citation>
    <scope>NUCLEOTIDE SEQUENCE</scope>
</reference>
<feature type="region of interest" description="Disordered" evidence="1">
    <location>
        <begin position="47"/>
        <end position="78"/>
    </location>
</feature>
<organism evidence="2">
    <name type="scientific">Triticum urartu</name>
    <name type="common">Red wild einkorn</name>
    <name type="synonym">Crithodium urartu</name>
    <dbReference type="NCBI Taxonomy" id="4572"/>
    <lineage>
        <taxon>Eukaryota</taxon>
        <taxon>Viridiplantae</taxon>
        <taxon>Streptophyta</taxon>
        <taxon>Embryophyta</taxon>
        <taxon>Tracheophyta</taxon>
        <taxon>Spermatophyta</taxon>
        <taxon>Magnoliopsida</taxon>
        <taxon>Liliopsida</taxon>
        <taxon>Poales</taxon>
        <taxon>Poaceae</taxon>
        <taxon>BOP clade</taxon>
        <taxon>Pooideae</taxon>
        <taxon>Triticodae</taxon>
        <taxon>Triticeae</taxon>
        <taxon>Triticinae</taxon>
        <taxon>Triticum</taxon>
    </lineage>
</organism>
<dbReference type="AlphaFoldDB" id="M7ZV56"/>
<dbReference type="EMBL" id="KD160281">
    <property type="protein sequence ID" value="EMS56275.1"/>
    <property type="molecule type" value="Genomic_DNA"/>
</dbReference>
<proteinExistence type="predicted"/>
<feature type="region of interest" description="Disordered" evidence="1">
    <location>
        <begin position="406"/>
        <end position="439"/>
    </location>
</feature>
<name>M7ZV56_TRIUA</name>
<evidence type="ECO:0000256" key="1">
    <source>
        <dbReference type="SAM" id="MobiDB-lite"/>
    </source>
</evidence>
<accession>M7ZV56</accession>
<sequence length="463" mass="49764">MACVGTAWSILVKRGSTRGQIRYDTKCLHSQITSAWPCSSLVPTAGSFSGGAAPPQRRRGVGGRPHGGGDPRHGRAGRLRSRCAGRASVGAAASISSVFTFGRRLMTSRAWARPEGLQQAARRTLAVGRSLALEVLQVLVRWRRGREARSVPVAWARVHQRRRRRCEFLVGEVAIWVIDEPSGAWYGKHPLHGRVHRWRRQQFHGIRGDVGGRGLILVLDSDPCSNLFIDSVWCGSSLLGHDQDVFSGRIRPGTRSWRSKGVAAVHPTVTTVKALAMGVAAKEATTRTVATKRSTVWCIAAAEAAIPVQAALTAVAKVPATSSSRTKSPLRGAREHAYKGFSVGVNHDLVSCPATRGWSLETPRLLMHQLSPYALLYISCPSQLHASTGAMSSRLMHLVRSHAEAALQGQPPFTRRSSQASPSSTLTTSSTPTTVGDIGPAPMDAAIVVEFFSAGPSDFSDMA</sequence>
<feature type="compositionally biased region" description="Low complexity" evidence="1">
    <location>
        <begin position="414"/>
        <end position="434"/>
    </location>
</feature>
<protein>
    <submittedName>
        <fullName evidence="2">Uncharacterized protein</fullName>
    </submittedName>
</protein>
<evidence type="ECO:0000313" key="2">
    <source>
        <dbReference type="EMBL" id="EMS56275.1"/>
    </source>
</evidence>
<gene>
    <name evidence="2" type="ORF">TRIUR3_08446</name>
</gene>